<gene>
    <name evidence="1" type="ORF">V6N12_024691</name>
</gene>
<dbReference type="EMBL" id="JBBPBM010000124">
    <property type="protein sequence ID" value="KAK8505708.1"/>
    <property type="molecule type" value="Genomic_DNA"/>
</dbReference>
<evidence type="ECO:0000313" key="1">
    <source>
        <dbReference type="EMBL" id="KAK8505708.1"/>
    </source>
</evidence>
<protein>
    <submittedName>
        <fullName evidence="1">Uncharacterized protein</fullName>
    </submittedName>
</protein>
<comment type="caution">
    <text evidence="1">The sequence shown here is derived from an EMBL/GenBank/DDBJ whole genome shotgun (WGS) entry which is preliminary data.</text>
</comment>
<sequence>MGTRTNNGVLVLRGGNVGLGFRLWESRARQAFCRRKGRLERPGPDRRNRVAATVRPWNEAWCRSENCGCRVSAHFLLFLQVLAQRVTSGDWYVVYGLISNRVRVQWWYDNEGSGVPSFGLNGEWMKAYGLGLEGSQGRGGVTVNKSEVAWRDRDKSDTWHLESESAKNNVTARGTFPAEADWDNDVGFGITPTTVGSNKVGLRTRGKRPVIEGRHIGPSMTWWEGGPMMGVIISKKLLDNGLMVITVGQQPVWTWRIYDGSCKSVWVIVRPLLWVNGNKREGGLGNSPTVNARRFTWSIAWKSGLFNKREKVGLDVRGDNAGLMTAT</sequence>
<keyword evidence="2" id="KW-1185">Reference proteome</keyword>
<accession>A0ABR2BH10</accession>
<dbReference type="Proteomes" id="UP001472677">
    <property type="component" value="Unassembled WGS sequence"/>
</dbReference>
<evidence type="ECO:0000313" key="2">
    <source>
        <dbReference type="Proteomes" id="UP001472677"/>
    </source>
</evidence>
<name>A0ABR2BH10_9ROSI</name>
<organism evidence="1 2">
    <name type="scientific">Hibiscus sabdariffa</name>
    <name type="common">roselle</name>
    <dbReference type="NCBI Taxonomy" id="183260"/>
    <lineage>
        <taxon>Eukaryota</taxon>
        <taxon>Viridiplantae</taxon>
        <taxon>Streptophyta</taxon>
        <taxon>Embryophyta</taxon>
        <taxon>Tracheophyta</taxon>
        <taxon>Spermatophyta</taxon>
        <taxon>Magnoliopsida</taxon>
        <taxon>eudicotyledons</taxon>
        <taxon>Gunneridae</taxon>
        <taxon>Pentapetalae</taxon>
        <taxon>rosids</taxon>
        <taxon>malvids</taxon>
        <taxon>Malvales</taxon>
        <taxon>Malvaceae</taxon>
        <taxon>Malvoideae</taxon>
        <taxon>Hibiscus</taxon>
    </lineage>
</organism>
<reference evidence="1 2" key="1">
    <citation type="journal article" date="2024" name="G3 (Bethesda)">
        <title>Genome assembly of Hibiscus sabdariffa L. provides insights into metabolisms of medicinal natural products.</title>
        <authorList>
            <person name="Kim T."/>
        </authorList>
    </citation>
    <scope>NUCLEOTIDE SEQUENCE [LARGE SCALE GENOMIC DNA]</scope>
    <source>
        <strain evidence="1">TK-2024</strain>
        <tissue evidence="1">Old leaves</tissue>
    </source>
</reference>
<proteinExistence type="predicted"/>